<gene>
    <name evidence="1" type="ORF">Goshw_029550</name>
</gene>
<dbReference type="Proteomes" id="UP000593576">
    <property type="component" value="Unassembled WGS sequence"/>
</dbReference>
<keyword evidence="2" id="KW-1185">Reference proteome</keyword>
<organism evidence="1 2">
    <name type="scientific">Gossypium schwendimanii</name>
    <name type="common">Cotton</name>
    <dbReference type="NCBI Taxonomy" id="34291"/>
    <lineage>
        <taxon>Eukaryota</taxon>
        <taxon>Viridiplantae</taxon>
        <taxon>Streptophyta</taxon>
        <taxon>Embryophyta</taxon>
        <taxon>Tracheophyta</taxon>
        <taxon>Spermatophyta</taxon>
        <taxon>Magnoliopsida</taxon>
        <taxon>eudicotyledons</taxon>
        <taxon>Gunneridae</taxon>
        <taxon>Pentapetalae</taxon>
        <taxon>rosids</taxon>
        <taxon>malvids</taxon>
        <taxon>Malvales</taxon>
        <taxon>Malvaceae</taxon>
        <taxon>Malvoideae</taxon>
        <taxon>Gossypium</taxon>
    </lineage>
</organism>
<dbReference type="AlphaFoldDB" id="A0A7J9KNU2"/>
<evidence type="ECO:0000313" key="2">
    <source>
        <dbReference type="Proteomes" id="UP000593576"/>
    </source>
</evidence>
<protein>
    <submittedName>
        <fullName evidence="1">Uncharacterized protein</fullName>
    </submittedName>
</protein>
<proteinExistence type="predicted"/>
<sequence length="39" mass="4682">MVIVEDAVQNSYIIGHFRHHNFPYYDQLISIYAKDRATR</sequence>
<evidence type="ECO:0000313" key="1">
    <source>
        <dbReference type="EMBL" id="MBA0848195.1"/>
    </source>
</evidence>
<accession>A0A7J9KNU2</accession>
<dbReference type="OrthoDB" id="618098at2759"/>
<name>A0A7J9KNU2_GOSSC</name>
<dbReference type="EMBL" id="JABFAF010000001">
    <property type="protein sequence ID" value="MBA0848195.1"/>
    <property type="molecule type" value="Genomic_DNA"/>
</dbReference>
<comment type="caution">
    <text evidence="1">The sequence shown here is derived from an EMBL/GenBank/DDBJ whole genome shotgun (WGS) entry which is preliminary data.</text>
</comment>
<reference evidence="1 2" key="1">
    <citation type="journal article" date="2019" name="Genome Biol. Evol.">
        <title>Insights into the evolution of the New World diploid cottons (Gossypium, subgenus Houzingenia) based on genome sequencing.</title>
        <authorList>
            <person name="Grover C.E."/>
            <person name="Arick M.A. 2nd"/>
            <person name="Thrash A."/>
            <person name="Conover J.L."/>
            <person name="Sanders W.S."/>
            <person name="Peterson D.G."/>
            <person name="Frelichowski J.E."/>
            <person name="Scheffler J.A."/>
            <person name="Scheffler B.E."/>
            <person name="Wendel J.F."/>
        </authorList>
    </citation>
    <scope>NUCLEOTIDE SEQUENCE [LARGE SCALE GENOMIC DNA]</scope>
    <source>
        <strain evidence="1">1</strain>
        <tissue evidence="1">Leaf</tissue>
    </source>
</reference>